<dbReference type="Proteomes" id="UP000538507">
    <property type="component" value="Unassembled WGS sequence"/>
</dbReference>
<protein>
    <submittedName>
        <fullName evidence="1">Uncharacterized protein</fullName>
    </submittedName>
</protein>
<sequence>MPNAGVIRPARVSDVLRIALEAGLIRAGFFMTGAQLLNAANSMAACGHSKTAPFNLIDLGGARNFGLDMELMLSIDSTDAAIERGFSDVEQTQLLLALCNYRR</sequence>
<reference evidence="1 2" key="1">
    <citation type="submission" date="2020-08" db="EMBL/GenBank/DDBJ databases">
        <title>Genomic Encyclopedia of Type Strains, Phase IV (KMG-V): Genome sequencing to study the core and pangenomes of soil and plant-associated prokaryotes.</title>
        <authorList>
            <person name="Whitman W."/>
        </authorList>
    </citation>
    <scope>NUCLEOTIDE SEQUENCE [LARGE SCALE GENOMIC DNA]</scope>
    <source>
        <strain evidence="1 2">SEMIA 415</strain>
    </source>
</reference>
<gene>
    <name evidence="1" type="ORF">GGE16_002714</name>
</gene>
<dbReference type="AlphaFoldDB" id="A0AAE2MKK6"/>
<name>A0AAE2MKK6_RHILE</name>
<comment type="caution">
    <text evidence="1">The sequence shown here is derived from an EMBL/GenBank/DDBJ whole genome shotgun (WGS) entry which is preliminary data.</text>
</comment>
<proteinExistence type="predicted"/>
<dbReference type="EMBL" id="JACIGO010000002">
    <property type="protein sequence ID" value="MBB4290674.1"/>
    <property type="molecule type" value="Genomic_DNA"/>
</dbReference>
<accession>A0AAE2MKK6</accession>
<evidence type="ECO:0000313" key="1">
    <source>
        <dbReference type="EMBL" id="MBB4290674.1"/>
    </source>
</evidence>
<organism evidence="1 2">
    <name type="scientific">Rhizobium leguminosarum</name>
    <dbReference type="NCBI Taxonomy" id="384"/>
    <lineage>
        <taxon>Bacteria</taxon>
        <taxon>Pseudomonadati</taxon>
        <taxon>Pseudomonadota</taxon>
        <taxon>Alphaproteobacteria</taxon>
        <taxon>Hyphomicrobiales</taxon>
        <taxon>Rhizobiaceae</taxon>
        <taxon>Rhizobium/Agrobacterium group</taxon>
        <taxon>Rhizobium</taxon>
    </lineage>
</organism>
<evidence type="ECO:0000313" key="2">
    <source>
        <dbReference type="Proteomes" id="UP000538507"/>
    </source>
</evidence>